<accession>A0A118HNE6</accession>
<dbReference type="SUPFAM" id="SSF52499">
    <property type="entry name" value="Isochorismatase-like hydrolases"/>
    <property type="match status" value="1"/>
</dbReference>
<gene>
    <name evidence="3" type="ORF">WJ33_34105</name>
</gene>
<evidence type="ECO:0000313" key="3">
    <source>
        <dbReference type="EMBL" id="KVG59376.1"/>
    </source>
</evidence>
<sequence>MADAPLAGQASRPGIPVIESYVMPVASQLPVNIARWRIDPRRAVLLLHDMQRFFVHRIPSAGAGAALVDNASAILRYCRAAGVPIAYTAQPGGMTKEQRGLLNDFWGPGMQVAPEDRNIVDGLTPEPDDWVLTKWRYSAFFKSNLLQRMRDAGRDQLIVCGVYAHIGVLTTVIESYSNDIETFLVADAIADFSLDRHLMALRYAASCCAVVLTTREVIA</sequence>
<dbReference type="InterPro" id="IPR050272">
    <property type="entry name" value="Isochorismatase-like_hydrls"/>
</dbReference>
<dbReference type="PANTHER" id="PTHR43540:SF3">
    <property type="entry name" value="ENTEROBACTIN SYNTHASE COMPONENT B"/>
    <property type="match status" value="1"/>
</dbReference>
<dbReference type="Proteomes" id="UP000064029">
    <property type="component" value="Unassembled WGS sequence"/>
</dbReference>
<dbReference type="PIRSF" id="PIRSF001111">
    <property type="entry name" value="Isochorismatase"/>
    <property type="match status" value="1"/>
</dbReference>
<dbReference type="PRINTS" id="PR01398">
    <property type="entry name" value="ISCHRISMTASE"/>
</dbReference>
<dbReference type="EMBL" id="LOXM01000217">
    <property type="protein sequence ID" value="KVG59376.1"/>
    <property type="molecule type" value="Genomic_DNA"/>
</dbReference>
<dbReference type="AlphaFoldDB" id="A0A118HNE6"/>
<evidence type="ECO:0000259" key="2">
    <source>
        <dbReference type="Pfam" id="PF00857"/>
    </source>
</evidence>
<organism evidence="3 4">
    <name type="scientific">Burkholderia ubonensis</name>
    <dbReference type="NCBI Taxonomy" id="101571"/>
    <lineage>
        <taxon>Bacteria</taxon>
        <taxon>Pseudomonadati</taxon>
        <taxon>Pseudomonadota</taxon>
        <taxon>Betaproteobacteria</taxon>
        <taxon>Burkholderiales</taxon>
        <taxon>Burkholderiaceae</taxon>
        <taxon>Burkholderia</taxon>
        <taxon>Burkholderia cepacia complex</taxon>
    </lineage>
</organism>
<keyword evidence="1" id="KW-0378">Hydrolase</keyword>
<dbReference type="RefSeq" id="WP_059756776.1">
    <property type="nucleotide sequence ID" value="NZ_CP013415.1"/>
</dbReference>
<name>A0A118HNE6_9BURK</name>
<dbReference type="GO" id="GO:0008908">
    <property type="term" value="F:isochorismatase activity"/>
    <property type="evidence" value="ECO:0007669"/>
    <property type="project" value="InterPro"/>
</dbReference>
<protein>
    <submittedName>
        <fullName evidence="3">Isochorismatase</fullName>
    </submittedName>
</protein>
<dbReference type="Gene3D" id="3.40.50.850">
    <property type="entry name" value="Isochorismatase-like"/>
    <property type="match status" value="1"/>
</dbReference>
<dbReference type="InterPro" id="IPR000868">
    <property type="entry name" value="Isochorismatase-like_dom"/>
</dbReference>
<dbReference type="PANTHER" id="PTHR43540">
    <property type="entry name" value="PEROXYUREIDOACRYLATE/UREIDOACRYLATE AMIDOHYDROLASE-RELATED"/>
    <property type="match status" value="1"/>
</dbReference>
<proteinExistence type="predicted"/>
<reference evidence="3 4" key="1">
    <citation type="submission" date="2015-11" db="EMBL/GenBank/DDBJ databases">
        <title>Expanding the genomic diversity of Burkholderia species for the development of highly accurate diagnostics.</title>
        <authorList>
            <person name="Sahl J."/>
            <person name="Keim P."/>
            <person name="Wagner D."/>
        </authorList>
    </citation>
    <scope>NUCLEOTIDE SEQUENCE [LARGE SCALE GENOMIC DNA]</scope>
    <source>
        <strain evidence="3 4">MSMB2036</strain>
    </source>
</reference>
<feature type="domain" description="Isochorismatase-like" evidence="2">
    <location>
        <begin position="44"/>
        <end position="215"/>
    </location>
</feature>
<dbReference type="InterPro" id="IPR036380">
    <property type="entry name" value="Isochorismatase-like_sf"/>
</dbReference>
<evidence type="ECO:0000313" key="4">
    <source>
        <dbReference type="Proteomes" id="UP000064029"/>
    </source>
</evidence>
<comment type="caution">
    <text evidence="3">The sequence shown here is derived from an EMBL/GenBank/DDBJ whole genome shotgun (WGS) entry which is preliminary data.</text>
</comment>
<dbReference type="InterPro" id="IPR016291">
    <property type="entry name" value="Isochorismatase"/>
</dbReference>
<dbReference type="Pfam" id="PF00857">
    <property type="entry name" value="Isochorismatase"/>
    <property type="match status" value="1"/>
</dbReference>
<evidence type="ECO:0000256" key="1">
    <source>
        <dbReference type="ARBA" id="ARBA00022801"/>
    </source>
</evidence>